<keyword evidence="2" id="KW-1185">Reference proteome</keyword>
<proteinExistence type="predicted"/>
<reference evidence="1 2" key="1">
    <citation type="submission" date="2024-11" db="EMBL/GenBank/DDBJ databases">
        <title>Chromosome-level genome assembly of Eucalyptus globulus Labill. provides insights into its genome evolution.</title>
        <authorList>
            <person name="Li X."/>
        </authorList>
    </citation>
    <scope>NUCLEOTIDE SEQUENCE [LARGE SCALE GENOMIC DNA]</scope>
    <source>
        <strain evidence="1">CL2024</strain>
        <tissue evidence="1">Fresh tender leaves</tissue>
    </source>
</reference>
<organism evidence="1 2">
    <name type="scientific">Eucalyptus globulus</name>
    <name type="common">Tasmanian blue gum</name>
    <dbReference type="NCBI Taxonomy" id="34317"/>
    <lineage>
        <taxon>Eukaryota</taxon>
        <taxon>Viridiplantae</taxon>
        <taxon>Streptophyta</taxon>
        <taxon>Embryophyta</taxon>
        <taxon>Tracheophyta</taxon>
        <taxon>Spermatophyta</taxon>
        <taxon>Magnoliopsida</taxon>
        <taxon>eudicotyledons</taxon>
        <taxon>Gunneridae</taxon>
        <taxon>Pentapetalae</taxon>
        <taxon>rosids</taxon>
        <taxon>malvids</taxon>
        <taxon>Myrtales</taxon>
        <taxon>Myrtaceae</taxon>
        <taxon>Myrtoideae</taxon>
        <taxon>Eucalypteae</taxon>
        <taxon>Eucalyptus</taxon>
    </lineage>
</organism>
<gene>
    <name evidence="1" type="ORF">ACJRO7_016074</name>
</gene>
<dbReference type="AlphaFoldDB" id="A0ABD3L676"/>
<name>A0ABD3L676_EUCGL</name>
<sequence length="172" mass="18866">MFLFLSKAAETPNFVQHVIQEKRQKRELEACELSKKSKLLGPDNEATKCLLDVTDHKIQSPNVDCLRIGDDLAQIESWPNNVLPVDLETIQMHNPWPPPGQTPDQMAGPSPSDLPSVFHEISEKLLGDNMAVGDDAMDDPGIYLELGGLIEKSCGWTEYTSGLGKQAAGLTP</sequence>
<dbReference type="EMBL" id="JBJKBG010000003">
    <property type="protein sequence ID" value="KAL3747234.1"/>
    <property type="molecule type" value="Genomic_DNA"/>
</dbReference>
<evidence type="ECO:0000313" key="2">
    <source>
        <dbReference type="Proteomes" id="UP001634007"/>
    </source>
</evidence>
<dbReference type="Proteomes" id="UP001634007">
    <property type="component" value="Unassembled WGS sequence"/>
</dbReference>
<comment type="caution">
    <text evidence="1">The sequence shown here is derived from an EMBL/GenBank/DDBJ whole genome shotgun (WGS) entry which is preliminary data.</text>
</comment>
<evidence type="ECO:0000313" key="1">
    <source>
        <dbReference type="EMBL" id="KAL3747234.1"/>
    </source>
</evidence>
<protein>
    <submittedName>
        <fullName evidence="1">Uncharacterized protein</fullName>
    </submittedName>
</protein>
<accession>A0ABD3L676</accession>